<reference evidence="1" key="1">
    <citation type="submission" date="2013-05" db="EMBL/GenBank/DDBJ databases">
        <title>Genome assembly of Cystobacter fuscus DSM 2262.</title>
        <authorList>
            <person name="Sharma G."/>
            <person name="Khatri I."/>
            <person name="Kaur C."/>
            <person name="Mayilraj S."/>
            <person name="Subramanian S."/>
        </authorList>
    </citation>
    <scope>NUCLEOTIDE SEQUENCE [LARGE SCALE GENOMIC DNA]</scope>
    <source>
        <strain evidence="1">DSM 2262</strain>
    </source>
</reference>
<comment type="caution">
    <text evidence="1">The sequence shown here is derived from an EMBL/GenBank/DDBJ whole genome shotgun (WGS) entry which is preliminary data.</text>
</comment>
<accession>S9NWP1</accession>
<proteinExistence type="predicted"/>
<name>S9NWP1_CYSF2</name>
<keyword evidence="2" id="KW-1185">Reference proteome</keyword>
<dbReference type="AlphaFoldDB" id="S9NWP1"/>
<evidence type="ECO:0000313" key="2">
    <source>
        <dbReference type="Proteomes" id="UP000011682"/>
    </source>
</evidence>
<protein>
    <submittedName>
        <fullName evidence="1">Uncharacterized protein</fullName>
    </submittedName>
</protein>
<evidence type="ECO:0000313" key="1">
    <source>
        <dbReference type="EMBL" id="EPX55331.1"/>
    </source>
</evidence>
<gene>
    <name evidence="1" type="ORF">D187_009326</name>
</gene>
<dbReference type="EMBL" id="ANAH02000072">
    <property type="protein sequence ID" value="EPX55331.1"/>
    <property type="molecule type" value="Genomic_DNA"/>
</dbReference>
<dbReference type="Proteomes" id="UP000011682">
    <property type="component" value="Unassembled WGS sequence"/>
</dbReference>
<sequence>MFRLVHGPVPPRSQDRLENVFPREHPRRDLYSGRYIPGRCMLFVGKDVEGAIQVRHHSRLALRMECSHRGGPPPLSSGGHLS</sequence>
<organism evidence="1 2">
    <name type="scientific">Cystobacter fuscus (strain ATCC 25194 / DSM 2262 / NBRC 100088 / M29)</name>
    <dbReference type="NCBI Taxonomy" id="1242864"/>
    <lineage>
        <taxon>Bacteria</taxon>
        <taxon>Pseudomonadati</taxon>
        <taxon>Myxococcota</taxon>
        <taxon>Myxococcia</taxon>
        <taxon>Myxococcales</taxon>
        <taxon>Cystobacterineae</taxon>
        <taxon>Archangiaceae</taxon>
        <taxon>Cystobacter</taxon>
    </lineage>
</organism>